<gene>
    <name evidence="10" type="ORF">KDI_26940</name>
</gene>
<dbReference type="Proteomes" id="UP000322530">
    <property type="component" value="Unassembled WGS sequence"/>
</dbReference>
<dbReference type="Gene3D" id="1.10.510.10">
    <property type="entry name" value="Transferase(Phosphotransferase) domain 1"/>
    <property type="match status" value="1"/>
</dbReference>
<organism evidence="10 11">
    <name type="scientific">Dictyobacter arantiisoli</name>
    <dbReference type="NCBI Taxonomy" id="2014874"/>
    <lineage>
        <taxon>Bacteria</taxon>
        <taxon>Bacillati</taxon>
        <taxon>Chloroflexota</taxon>
        <taxon>Ktedonobacteria</taxon>
        <taxon>Ktedonobacterales</taxon>
        <taxon>Dictyobacteraceae</taxon>
        <taxon>Dictyobacter</taxon>
    </lineage>
</organism>
<dbReference type="Gene3D" id="2.130.10.10">
    <property type="entry name" value="YVTN repeat-like/Quinoprotein amine dehydrogenase"/>
    <property type="match status" value="2"/>
</dbReference>
<dbReference type="SMART" id="SM00220">
    <property type="entry name" value="S_TKc"/>
    <property type="match status" value="1"/>
</dbReference>
<evidence type="ECO:0000256" key="6">
    <source>
        <dbReference type="ARBA" id="ARBA00022777"/>
    </source>
</evidence>
<dbReference type="OrthoDB" id="137262at2"/>
<accession>A0A5A5TC95</accession>
<comment type="caution">
    <text evidence="10">The sequence shown here is derived from an EMBL/GenBank/DDBJ whole genome shotgun (WGS) entry which is preliminary data.</text>
</comment>
<evidence type="ECO:0000256" key="1">
    <source>
        <dbReference type="ARBA" id="ARBA00012513"/>
    </source>
</evidence>
<evidence type="ECO:0000256" key="5">
    <source>
        <dbReference type="ARBA" id="ARBA00022741"/>
    </source>
</evidence>
<dbReference type="PANTHER" id="PTHR43289">
    <property type="entry name" value="MITOGEN-ACTIVATED PROTEIN KINASE KINASE KINASE 20-RELATED"/>
    <property type="match status" value="1"/>
</dbReference>
<evidence type="ECO:0000256" key="3">
    <source>
        <dbReference type="ARBA" id="ARBA00022679"/>
    </source>
</evidence>
<evidence type="ECO:0000313" key="10">
    <source>
        <dbReference type="EMBL" id="GCF09130.1"/>
    </source>
</evidence>
<dbReference type="GO" id="GO:0004674">
    <property type="term" value="F:protein serine/threonine kinase activity"/>
    <property type="evidence" value="ECO:0007669"/>
    <property type="project" value="UniProtKB-EC"/>
</dbReference>
<dbReference type="PROSITE" id="PS50011">
    <property type="entry name" value="PROTEIN_KINASE_DOM"/>
    <property type="match status" value="1"/>
</dbReference>
<dbReference type="InterPro" id="IPR015943">
    <property type="entry name" value="WD40/YVTN_repeat-like_dom_sf"/>
</dbReference>
<dbReference type="PANTHER" id="PTHR43289:SF6">
    <property type="entry name" value="SERINE_THREONINE-PROTEIN KINASE NEKL-3"/>
    <property type="match status" value="1"/>
</dbReference>
<dbReference type="EC" id="2.7.11.1" evidence="1"/>
<dbReference type="GO" id="GO:0005524">
    <property type="term" value="F:ATP binding"/>
    <property type="evidence" value="ECO:0007669"/>
    <property type="project" value="UniProtKB-KW"/>
</dbReference>
<keyword evidence="3" id="KW-0808">Transferase</keyword>
<evidence type="ECO:0000256" key="7">
    <source>
        <dbReference type="ARBA" id="ARBA00022840"/>
    </source>
</evidence>
<evidence type="ECO:0000256" key="2">
    <source>
        <dbReference type="ARBA" id="ARBA00022574"/>
    </source>
</evidence>
<keyword evidence="11" id="KW-1185">Reference proteome</keyword>
<dbReference type="AlphaFoldDB" id="A0A5A5TC95"/>
<dbReference type="PROSITE" id="PS00678">
    <property type="entry name" value="WD_REPEATS_1"/>
    <property type="match status" value="1"/>
</dbReference>
<feature type="domain" description="Protein kinase" evidence="9">
    <location>
        <begin position="6"/>
        <end position="284"/>
    </location>
</feature>
<dbReference type="RefSeq" id="WP_149402086.1">
    <property type="nucleotide sequence ID" value="NZ_BIXY01000037.1"/>
</dbReference>
<dbReference type="Pfam" id="PF00400">
    <property type="entry name" value="WD40"/>
    <property type="match status" value="2"/>
</dbReference>
<feature type="repeat" description="WD" evidence="8">
    <location>
        <begin position="533"/>
        <end position="574"/>
    </location>
</feature>
<evidence type="ECO:0000256" key="4">
    <source>
        <dbReference type="ARBA" id="ARBA00022737"/>
    </source>
</evidence>
<evidence type="ECO:0000256" key="8">
    <source>
        <dbReference type="PROSITE-ProRule" id="PRU00221"/>
    </source>
</evidence>
<dbReference type="Pfam" id="PF00069">
    <property type="entry name" value="Pkinase"/>
    <property type="match status" value="1"/>
</dbReference>
<reference evidence="10 11" key="1">
    <citation type="submission" date="2019-01" db="EMBL/GenBank/DDBJ databases">
        <title>Draft genome sequence of Dictyobacter sp. Uno17.</title>
        <authorList>
            <person name="Wang C.M."/>
            <person name="Zheng Y."/>
            <person name="Sakai Y."/>
            <person name="Abe K."/>
            <person name="Yokota A."/>
            <person name="Yabe S."/>
        </authorList>
    </citation>
    <scope>NUCLEOTIDE SEQUENCE [LARGE SCALE GENOMIC DNA]</scope>
    <source>
        <strain evidence="10 11">Uno17</strain>
    </source>
</reference>
<dbReference type="SUPFAM" id="SSF82171">
    <property type="entry name" value="DPP6 N-terminal domain-like"/>
    <property type="match status" value="1"/>
</dbReference>
<keyword evidence="4" id="KW-0677">Repeat</keyword>
<keyword evidence="6" id="KW-0418">Kinase</keyword>
<dbReference type="SMART" id="SM00320">
    <property type="entry name" value="WD40"/>
    <property type="match status" value="3"/>
</dbReference>
<dbReference type="SUPFAM" id="SSF56112">
    <property type="entry name" value="Protein kinase-like (PK-like)"/>
    <property type="match status" value="1"/>
</dbReference>
<dbReference type="InterPro" id="IPR001680">
    <property type="entry name" value="WD40_rpt"/>
</dbReference>
<dbReference type="CDD" id="cd14014">
    <property type="entry name" value="STKc_PknB_like"/>
    <property type="match status" value="1"/>
</dbReference>
<dbReference type="PROSITE" id="PS00108">
    <property type="entry name" value="PROTEIN_KINASE_ST"/>
    <property type="match status" value="1"/>
</dbReference>
<dbReference type="InterPro" id="IPR008271">
    <property type="entry name" value="Ser/Thr_kinase_AS"/>
</dbReference>
<dbReference type="EMBL" id="BIXY01000037">
    <property type="protein sequence ID" value="GCF09130.1"/>
    <property type="molecule type" value="Genomic_DNA"/>
</dbReference>
<proteinExistence type="predicted"/>
<dbReference type="PROSITE" id="PS50082">
    <property type="entry name" value="WD_REPEATS_2"/>
    <property type="match status" value="1"/>
</dbReference>
<keyword evidence="5" id="KW-0547">Nucleotide-binding</keyword>
<name>A0A5A5TC95_9CHLR</name>
<evidence type="ECO:0000313" key="11">
    <source>
        <dbReference type="Proteomes" id="UP000322530"/>
    </source>
</evidence>
<evidence type="ECO:0000259" key="9">
    <source>
        <dbReference type="PROSITE" id="PS50011"/>
    </source>
</evidence>
<sequence>MGLERYLFKKKLPSGHMSEVWLAVDRERNKEVVVKLMKVHEGEHEDVIWRNQKTEERFEREITILRTLRHVQILPLLDSGYSAYNGHVIPYLVSPYIPEGSLASLMSLRPPWRYWSLRQVGDAIMQAAACLQYLHNSDPQIIHEDIKPGNFLYRSVNTPERAVYLYLFDFGISRFKHQTFAMTSEVVGTFAFMAPEQIAQQVDAATDQYALAIMACLLLTGEFPIYVPDQQHLEAHRYEQPRPPSLLAPQRFQSERIDQIILQALEKRPEKRFPSVLEFARAFQQAIDAYGEEQTEPVRLAITPTPRFLLPRDSTDIDERHILDEPLPIRPARAISLDAQHQGEALVLHPLLLQGPERISLPMRLKTVCWSPAGSALLCILYGSLSVYLPVSGQLQPVTTVNAGRVSTACWSPDNRIVAVAGDHKIYFWDIERGLTLPLTLQLSISTLQGMDWSVRDQLAIWVEDTVRIYQLSEARLQQSRPATPQTISTGTLRCDNLGTLRWSPDGLSLAAGSSHGEVICWSVGGKQSPWQVASTGQKVQSLIWSPDGSLLIVATKDKRVSGWHTHTHASIFNWARLPALPRMLSISPRERITIASNDKQLVLGFPQDSTPTATLPGQLIAAWSPTENRLATLDERNANTLIIWTEESDKTV</sequence>
<keyword evidence="2 8" id="KW-0853">WD repeat</keyword>
<keyword evidence="7" id="KW-0067">ATP-binding</keyword>
<dbReference type="InterPro" id="IPR011009">
    <property type="entry name" value="Kinase-like_dom_sf"/>
</dbReference>
<dbReference type="InterPro" id="IPR000719">
    <property type="entry name" value="Prot_kinase_dom"/>
</dbReference>
<protein>
    <recommendedName>
        <fullName evidence="1">non-specific serine/threonine protein kinase</fullName>
        <ecNumber evidence="1">2.7.11.1</ecNumber>
    </recommendedName>
</protein>
<dbReference type="InterPro" id="IPR019775">
    <property type="entry name" value="WD40_repeat_CS"/>
</dbReference>